<reference evidence="11 12" key="1">
    <citation type="journal article" date="2024" name="bioRxiv">
        <title>A reference genome for Trichogramma kaykai: A tiny desert-dwelling parasitoid wasp with competing sex-ratio distorters.</title>
        <authorList>
            <person name="Culotta J."/>
            <person name="Lindsey A.R."/>
        </authorList>
    </citation>
    <scope>NUCLEOTIDE SEQUENCE [LARGE SCALE GENOMIC DNA]</scope>
    <source>
        <strain evidence="11 12">KSX58</strain>
    </source>
</reference>
<dbReference type="EMBL" id="JBJJXI010000059">
    <property type="protein sequence ID" value="KAL3398711.1"/>
    <property type="molecule type" value="Genomic_DNA"/>
</dbReference>
<feature type="transmembrane region" description="Helical" evidence="10">
    <location>
        <begin position="32"/>
        <end position="52"/>
    </location>
</feature>
<keyword evidence="9 10" id="KW-0807">Transducer</keyword>
<sequence length="410" mass="47469">MSRTGFEECAGVTQWCLTSIGYWPVIHEKRHWFFQILLPIVTPTAMILFVIVPQIEKIYLSRNNFSIVMDTLAVAVVGCILCLWKFLGLHSNQNDLQNIVENIELDWKTANEHEQIIMWKNAKKSRIVTTIIFSSTFANLSNLLMGVIIGCYYAEANRIGNGTIERPYYVLSHFDFDAQKSPIYELLVIGQFLGCFFASLIHTGYDGLFVFTILHYSGQLHNLRFSVENVAKECLKKKCTLKSLLRPLIRVHQRLDNFVLIIEKSFNQLFLGQILTSSLLICLQGYRFILLLSEVKTEVIPEISFLISYFLSIILSIFMYCYMAEQLRIQNDELFKSIFKMEWYELPCKETKLLIIFMSQSVSATRITMGKFAEFSLEYFCTILKNVAGYISMLLALRDRFVHTDLILVE</sequence>
<comment type="subcellular location">
    <subcellularLocation>
        <location evidence="1 10">Cell membrane</location>
        <topology evidence="1 10">Multi-pass membrane protein</topology>
    </subcellularLocation>
</comment>
<organism evidence="11 12">
    <name type="scientific">Trichogramma kaykai</name>
    <dbReference type="NCBI Taxonomy" id="54128"/>
    <lineage>
        <taxon>Eukaryota</taxon>
        <taxon>Metazoa</taxon>
        <taxon>Ecdysozoa</taxon>
        <taxon>Arthropoda</taxon>
        <taxon>Hexapoda</taxon>
        <taxon>Insecta</taxon>
        <taxon>Pterygota</taxon>
        <taxon>Neoptera</taxon>
        <taxon>Endopterygota</taxon>
        <taxon>Hymenoptera</taxon>
        <taxon>Apocrita</taxon>
        <taxon>Proctotrupomorpha</taxon>
        <taxon>Chalcidoidea</taxon>
        <taxon>Trichogrammatidae</taxon>
        <taxon>Trichogramma</taxon>
    </lineage>
</organism>
<keyword evidence="8 10" id="KW-0675">Receptor</keyword>
<feature type="transmembrane region" description="Helical" evidence="10">
    <location>
        <begin position="269"/>
        <end position="291"/>
    </location>
</feature>
<comment type="caution">
    <text evidence="10">Lacks conserved residue(s) required for the propagation of feature annotation.</text>
</comment>
<dbReference type="GO" id="GO:0005886">
    <property type="term" value="C:plasma membrane"/>
    <property type="evidence" value="ECO:0007669"/>
    <property type="project" value="UniProtKB-SubCell"/>
</dbReference>
<gene>
    <name evidence="11" type="ORF">TKK_007837</name>
</gene>
<feature type="transmembrane region" description="Helical" evidence="10">
    <location>
        <begin position="127"/>
        <end position="154"/>
    </location>
</feature>
<evidence type="ECO:0000256" key="8">
    <source>
        <dbReference type="ARBA" id="ARBA00023170"/>
    </source>
</evidence>
<keyword evidence="3 10" id="KW-0716">Sensory transduction</keyword>
<evidence type="ECO:0000256" key="9">
    <source>
        <dbReference type="ARBA" id="ARBA00023224"/>
    </source>
</evidence>
<keyword evidence="12" id="KW-1185">Reference proteome</keyword>
<feature type="transmembrane region" description="Helical" evidence="10">
    <location>
        <begin position="303"/>
        <end position="322"/>
    </location>
</feature>
<keyword evidence="6 10" id="KW-1133">Transmembrane helix</keyword>
<dbReference type="PANTHER" id="PTHR21137:SF35">
    <property type="entry name" value="ODORANT RECEPTOR 19A-RELATED"/>
    <property type="match status" value="1"/>
</dbReference>
<evidence type="ECO:0000256" key="5">
    <source>
        <dbReference type="ARBA" id="ARBA00022725"/>
    </source>
</evidence>
<comment type="similarity">
    <text evidence="10">Belongs to the insect chemoreceptor superfamily. Heteromeric odorant receptor channel (TC 1.A.69) family.</text>
</comment>
<keyword evidence="5 10" id="KW-0552">Olfaction</keyword>
<keyword evidence="7 10" id="KW-0472">Membrane</keyword>
<evidence type="ECO:0000256" key="1">
    <source>
        <dbReference type="ARBA" id="ARBA00004651"/>
    </source>
</evidence>
<evidence type="ECO:0000313" key="11">
    <source>
        <dbReference type="EMBL" id="KAL3398711.1"/>
    </source>
</evidence>
<evidence type="ECO:0000313" key="12">
    <source>
        <dbReference type="Proteomes" id="UP001627154"/>
    </source>
</evidence>
<feature type="transmembrane region" description="Helical" evidence="10">
    <location>
        <begin position="64"/>
        <end position="87"/>
    </location>
</feature>
<proteinExistence type="inferred from homology"/>
<evidence type="ECO:0000256" key="10">
    <source>
        <dbReference type="RuleBase" id="RU351113"/>
    </source>
</evidence>
<evidence type="ECO:0000256" key="7">
    <source>
        <dbReference type="ARBA" id="ARBA00023136"/>
    </source>
</evidence>
<accession>A0ABD2X1R4</accession>
<dbReference type="GO" id="GO:0007608">
    <property type="term" value="P:sensory perception of smell"/>
    <property type="evidence" value="ECO:0007669"/>
    <property type="project" value="UniProtKB-KW"/>
</dbReference>
<keyword evidence="2" id="KW-1003">Cell membrane</keyword>
<dbReference type="Pfam" id="PF02949">
    <property type="entry name" value="7tm_6"/>
    <property type="match status" value="1"/>
</dbReference>
<dbReference type="GO" id="GO:0007165">
    <property type="term" value="P:signal transduction"/>
    <property type="evidence" value="ECO:0007669"/>
    <property type="project" value="UniProtKB-KW"/>
</dbReference>
<protein>
    <recommendedName>
        <fullName evidence="10">Odorant receptor</fullName>
    </recommendedName>
</protein>
<dbReference type="PANTHER" id="PTHR21137">
    <property type="entry name" value="ODORANT RECEPTOR"/>
    <property type="match status" value="1"/>
</dbReference>
<dbReference type="AlphaFoldDB" id="A0ABD2X1R4"/>
<evidence type="ECO:0000256" key="4">
    <source>
        <dbReference type="ARBA" id="ARBA00022692"/>
    </source>
</evidence>
<dbReference type="InterPro" id="IPR004117">
    <property type="entry name" value="7tm6_olfct_rcpt"/>
</dbReference>
<dbReference type="Proteomes" id="UP001627154">
    <property type="component" value="Unassembled WGS sequence"/>
</dbReference>
<evidence type="ECO:0000256" key="6">
    <source>
        <dbReference type="ARBA" id="ARBA00022989"/>
    </source>
</evidence>
<evidence type="ECO:0000256" key="3">
    <source>
        <dbReference type="ARBA" id="ARBA00022606"/>
    </source>
</evidence>
<keyword evidence="4 10" id="KW-0812">Transmembrane</keyword>
<name>A0ABD2X1R4_9HYME</name>
<comment type="caution">
    <text evidence="11">The sequence shown here is derived from an EMBL/GenBank/DDBJ whole genome shotgun (WGS) entry which is preliminary data.</text>
</comment>
<evidence type="ECO:0000256" key="2">
    <source>
        <dbReference type="ARBA" id="ARBA00022475"/>
    </source>
</evidence>